<accession>A0ABD3N0H5</accession>
<dbReference type="InterPro" id="IPR029058">
    <property type="entry name" value="AB_hydrolase_fold"/>
</dbReference>
<dbReference type="SUPFAM" id="SSF53474">
    <property type="entry name" value="alpha/beta-Hydrolases"/>
    <property type="match status" value="1"/>
</dbReference>
<reference evidence="2 3" key="1">
    <citation type="submission" date="2024-10" db="EMBL/GenBank/DDBJ databases">
        <title>Updated reference genomes for cyclostephanoid diatoms.</title>
        <authorList>
            <person name="Roberts W.R."/>
            <person name="Alverson A.J."/>
        </authorList>
    </citation>
    <scope>NUCLEOTIDE SEQUENCE [LARGE SCALE GENOMIC DNA]</scope>
    <source>
        <strain evidence="2 3">AJA232-27</strain>
    </source>
</reference>
<evidence type="ECO:0000313" key="2">
    <source>
        <dbReference type="EMBL" id="KAL3769639.1"/>
    </source>
</evidence>
<organism evidence="2 3">
    <name type="scientific">Discostella pseudostelligera</name>
    <dbReference type="NCBI Taxonomy" id="259834"/>
    <lineage>
        <taxon>Eukaryota</taxon>
        <taxon>Sar</taxon>
        <taxon>Stramenopiles</taxon>
        <taxon>Ochrophyta</taxon>
        <taxon>Bacillariophyta</taxon>
        <taxon>Coscinodiscophyceae</taxon>
        <taxon>Thalassiosirophycidae</taxon>
        <taxon>Stephanodiscales</taxon>
        <taxon>Stephanodiscaceae</taxon>
        <taxon>Discostella</taxon>
    </lineage>
</organism>
<sequence>MTLPIHLDRGCRIAILLPVIVRLSTMSPTPILAARGGAAVAASLTPPSMRRTMSTMLVKARTSSCCFVTTTHGGSGGDARQTFVAKRQRGQVKGGVCTMTSSSRLFSSSRSDFAVDDSDHDRPNSKDNRKIIDIPLVFVPGMKGSHLAFDDDDTDLTSSDEDDNISTSTKSKKKRAWLTLGNLLNFPPRPDDDLSRDLSLPLTYDYDPSAYLNGDDGNAYAAHYPRQHRGRLVPDGIVDHIIELNIGSGASISGDGMTNSSVELNFLPFYGHATRMLRELDREYHSRRHDEMVESTESYRVQDDDDDETDIENSRGIFDRVGSLVERTSNWAFSSKSNFTATQQQSRHSLKHCRPTAVFSYDWRRPLPELCTSLHEFCEESFPNQPVQIIAHSLGGLMTFAAMREHPEKYTPGAVVVGVPFETGIQYLQDLHKGYYTELGLCRQFTPDKQFSMSSHWAFFPISKDRLEDRFIDVTARCLQGHAVKFDADKSGIGKKSKFQPKVEGDNAWFEFYDPDEWERLDLGIFGPEFDDLITDEERRAYKEHMRIQMVAAKKWRQTVLGEGDDSRGNFNDQSFPPLVACASDAVPTVNQILRRRRQPTSLTLATTRKGRQQTNRWEYDYVNGRSVPGDGRIDFDKAFPPDFIPHKRITLDSAHAKQMCWEESGGSWGKVYDEVVEQVERYVDKLNDKERYDVEATTLHGVRDSLSMNSIGRG</sequence>
<gene>
    <name evidence="2" type="ORF">ACHAWU_010243</name>
</gene>
<dbReference type="Proteomes" id="UP001530293">
    <property type="component" value="Unassembled WGS sequence"/>
</dbReference>
<feature type="region of interest" description="Disordered" evidence="1">
    <location>
        <begin position="288"/>
        <end position="312"/>
    </location>
</feature>
<proteinExistence type="predicted"/>
<dbReference type="AlphaFoldDB" id="A0ABD3N0H5"/>
<evidence type="ECO:0000256" key="1">
    <source>
        <dbReference type="SAM" id="MobiDB-lite"/>
    </source>
</evidence>
<protein>
    <recommendedName>
        <fullName evidence="4">AB hydrolase-1 domain-containing protein</fullName>
    </recommendedName>
</protein>
<dbReference type="PANTHER" id="PTHR11440">
    <property type="entry name" value="LECITHIN-CHOLESTEROL ACYLTRANSFERASE-RELATED"/>
    <property type="match status" value="1"/>
</dbReference>
<evidence type="ECO:0000313" key="3">
    <source>
        <dbReference type="Proteomes" id="UP001530293"/>
    </source>
</evidence>
<dbReference type="EMBL" id="JALLBG020000053">
    <property type="protein sequence ID" value="KAL3769639.1"/>
    <property type="molecule type" value="Genomic_DNA"/>
</dbReference>
<dbReference type="Gene3D" id="3.40.50.1820">
    <property type="entry name" value="alpha/beta hydrolase"/>
    <property type="match status" value="1"/>
</dbReference>
<name>A0ABD3N0H5_9STRA</name>
<evidence type="ECO:0008006" key="4">
    <source>
        <dbReference type="Google" id="ProtNLM"/>
    </source>
</evidence>
<comment type="caution">
    <text evidence="2">The sequence shown here is derived from an EMBL/GenBank/DDBJ whole genome shotgun (WGS) entry which is preliminary data.</text>
</comment>
<keyword evidence="3" id="KW-1185">Reference proteome</keyword>